<organism evidence="2 3">
    <name type="scientific">Lichtheimia corymbifera JMRC:FSU:9682</name>
    <dbReference type="NCBI Taxonomy" id="1263082"/>
    <lineage>
        <taxon>Eukaryota</taxon>
        <taxon>Fungi</taxon>
        <taxon>Fungi incertae sedis</taxon>
        <taxon>Mucoromycota</taxon>
        <taxon>Mucoromycotina</taxon>
        <taxon>Mucoromycetes</taxon>
        <taxon>Mucorales</taxon>
        <taxon>Lichtheimiaceae</taxon>
        <taxon>Lichtheimia</taxon>
    </lineage>
</organism>
<name>A0A068RXA5_9FUNG</name>
<dbReference type="Pfam" id="PF06985">
    <property type="entry name" value="HET"/>
    <property type="match status" value="1"/>
</dbReference>
<dbReference type="Proteomes" id="UP000027586">
    <property type="component" value="Unassembled WGS sequence"/>
</dbReference>
<dbReference type="EMBL" id="CBTN010000025">
    <property type="protein sequence ID" value="CDH54793.1"/>
    <property type="molecule type" value="Genomic_DNA"/>
</dbReference>
<dbReference type="VEuPathDB" id="FungiDB:LCOR_06010.1"/>
<dbReference type="AlphaFoldDB" id="A0A068RXA5"/>
<evidence type="ECO:0000313" key="3">
    <source>
        <dbReference type="Proteomes" id="UP000027586"/>
    </source>
</evidence>
<sequence length="424" mass="49141">MTRDADEYNDSYKIDIRLEDDGLRRYFENGLSALLADEHFLLLYVPENGGRMQVIQPANNSYHRKRMIKMANEAKGIPSFYYALSHLWGLTKENRYHWNDVSEYVDDEEGQPVKPVSMRPEKRDALLALLKAHPGSYWWIDVLCARTDTPLDIMGDIYACCLECIAMIDCTPSLIQEIHEMSEVVDEIEELCRIININRGDDDPEVKHPSYQQLDQTQLPKLVERLQTLFQSRWWQRVWTWQELALPVGCVRFIAEADTWGHQTKNTITVYDLLEFGEMFSYLRYAVPFLVRSVDISLSGINEARKSNSSRDFPINPGGNFVAFFALMQSLISSKRRCYDPADYVYGVLGVMQIKIPRMADPNAVWRHLLSKLDDLYPLAGSMKWIHCADEIDLRKVEAIGDVYTKLFSIYAESMRRVKALYSD</sequence>
<reference evidence="2" key="1">
    <citation type="submission" date="2013-08" db="EMBL/GenBank/DDBJ databases">
        <title>Gene expansion shapes genome architecture in the human pathogen Lichtheimia corymbifera: an evolutionary genomics analysis in the ancient terrestrial Mucorales (Mucoromycotina).</title>
        <authorList>
            <person name="Schwartze V.U."/>
            <person name="Winter S."/>
            <person name="Shelest E."/>
            <person name="Marcet-Houben M."/>
            <person name="Horn F."/>
            <person name="Wehner S."/>
            <person name="Hoffmann K."/>
            <person name="Riege K."/>
            <person name="Sammeth M."/>
            <person name="Nowrousian M."/>
            <person name="Valiante V."/>
            <person name="Linde J."/>
            <person name="Jacobsen I.D."/>
            <person name="Marz M."/>
            <person name="Brakhage A.A."/>
            <person name="Gabaldon T."/>
            <person name="Bocker S."/>
            <person name="Voigt K."/>
        </authorList>
    </citation>
    <scope>NUCLEOTIDE SEQUENCE [LARGE SCALE GENOMIC DNA]</scope>
    <source>
        <strain evidence="2">FSU 9682</strain>
    </source>
</reference>
<keyword evidence="3" id="KW-1185">Reference proteome</keyword>
<evidence type="ECO:0000259" key="1">
    <source>
        <dbReference type="Pfam" id="PF06985"/>
    </source>
</evidence>
<dbReference type="PANTHER" id="PTHR24148">
    <property type="entry name" value="ANKYRIN REPEAT DOMAIN-CONTAINING PROTEIN 39 HOMOLOG-RELATED"/>
    <property type="match status" value="1"/>
</dbReference>
<gene>
    <name evidence="2" type="ORF">LCOR_06010.1</name>
</gene>
<dbReference type="InterPro" id="IPR010730">
    <property type="entry name" value="HET"/>
</dbReference>
<feature type="domain" description="Heterokaryon incompatibility" evidence="1">
    <location>
        <begin position="81"/>
        <end position="243"/>
    </location>
</feature>
<dbReference type="PANTHER" id="PTHR24148:SF64">
    <property type="entry name" value="HETEROKARYON INCOMPATIBILITY DOMAIN-CONTAINING PROTEIN"/>
    <property type="match status" value="1"/>
</dbReference>
<dbReference type="OrthoDB" id="3598674at2759"/>
<protein>
    <recommendedName>
        <fullName evidence="1">Heterokaryon incompatibility domain-containing protein</fullName>
    </recommendedName>
</protein>
<proteinExistence type="predicted"/>
<dbReference type="InterPro" id="IPR052895">
    <property type="entry name" value="HetReg/Transcr_Mod"/>
</dbReference>
<evidence type="ECO:0000313" key="2">
    <source>
        <dbReference type="EMBL" id="CDH54793.1"/>
    </source>
</evidence>
<dbReference type="STRING" id="1263082.A0A068RXA5"/>
<comment type="caution">
    <text evidence="2">The sequence shown here is derived from an EMBL/GenBank/DDBJ whole genome shotgun (WGS) entry which is preliminary data.</text>
</comment>
<accession>A0A068RXA5</accession>